<dbReference type="GO" id="GO:0044780">
    <property type="term" value="P:bacterial-type flagellum assembly"/>
    <property type="evidence" value="ECO:0007669"/>
    <property type="project" value="UniProtKB-UniRule"/>
</dbReference>
<keyword evidence="11" id="KW-0969">Cilium</keyword>
<comment type="caution">
    <text evidence="11">The sequence shown here is derived from an EMBL/GenBank/DDBJ whole genome shotgun (WGS) entry which is preliminary data.</text>
</comment>
<reference evidence="11 12" key="1">
    <citation type="submission" date="2019-03" db="EMBL/GenBank/DDBJ databases">
        <title>Genomic Encyclopedia of Type Strains, Phase IV (KMG-IV): sequencing the most valuable type-strain genomes for metagenomic binning, comparative biology and taxonomic classification.</title>
        <authorList>
            <person name="Goeker M."/>
        </authorList>
    </citation>
    <scope>NUCLEOTIDE SEQUENCE [LARGE SCALE GENOMIC DNA]</scope>
    <source>
        <strain evidence="11 12">DSM 13605</strain>
    </source>
</reference>
<comment type="subcellular location">
    <subcellularLocation>
        <location evidence="10">Cell membrane</location>
        <topology evidence="10">Multi-pass membrane protein</topology>
    </subcellularLocation>
    <subcellularLocation>
        <location evidence="10">Bacterial flagellum basal body</location>
    </subcellularLocation>
</comment>
<dbReference type="InterPro" id="IPR006303">
    <property type="entry name" value="FliR"/>
</dbReference>
<dbReference type="PANTHER" id="PTHR30065">
    <property type="entry name" value="FLAGELLAR BIOSYNTHETIC PROTEIN FLIR"/>
    <property type="match status" value="1"/>
</dbReference>
<feature type="transmembrane region" description="Helical" evidence="10">
    <location>
        <begin position="192"/>
        <end position="210"/>
    </location>
</feature>
<dbReference type="GO" id="GO:0006605">
    <property type="term" value="P:protein targeting"/>
    <property type="evidence" value="ECO:0007669"/>
    <property type="project" value="UniProtKB-UniRule"/>
</dbReference>
<dbReference type="EMBL" id="SMAP01000006">
    <property type="protein sequence ID" value="TCT23258.1"/>
    <property type="molecule type" value="Genomic_DNA"/>
</dbReference>
<proteinExistence type="inferred from homology"/>
<dbReference type="PANTHER" id="PTHR30065:SF8">
    <property type="entry name" value="FLAGELLAR BIOSYNTHETIC PROTEIN FLIR"/>
    <property type="match status" value="1"/>
</dbReference>
<comment type="similarity">
    <text evidence="2 10">Belongs to the FliR/MopE/SpaR family.</text>
</comment>
<evidence type="ECO:0000256" key="10">
    <source>
        <dbReference type="RuleBase" id="RU362071"/>
    </source>
</evidence>
<sequence>MDTVTLTTADGLNLFGMLATVLWHSIRIGAAMQVLPAIGGKGVPRRARMLFTLVLAAALSGMLPAPPPAAVDAATALNVLREFAIGLSIGLLIKLAFEAGMLAGQFASQGMALSFATMADPANQTQVPVLSTWFYLIFGLVFFSLNAHVALIQLLADSYRAQPIGKPLADLSHFLSVLPAFFPAVLRAAVLMSLPVTVAMLAVNTVMGVLSRAAPQFNPIQIGMPVALLVGLALLVVLARELLDPVQALFGQAFEAARAVTD</sequence>
<evidence type="ECO:0000256" key="2">
    <source>
        <dbReference type="ARBA" id="ARBA00009772"/>
    </source>
</evidence>
<keyword evidence="11" id="KW-0282">Flagellum</keyword>
<comment type="function">
    <text evidence="1 10">Role in flagellar biosynthesis.</text>
</comment>
<evidence type="ECO:0000256" key="1">
    <source>
        <dbReference type="ARBA" id="ARBA00002578"/>
    </source>
</evidence>
<keyword evidence="4 10" id="KW-1003">Cell membrane</keyword>
<dbReference type="NCBIfam" id="TIGR01400">
    <property type="entry name" value="fliR"/>
    <property type="match status" value="1"/>
</dbReference>
<feature type="transmembrane region" description="Helical" evidence="10">
    <location>
        <begin position="133"/>
        <end position="156"/>
    </location>
</feature>
<gene>
    <name evidence="11" type="ORF">EDC34_10678</name>
</gene>
<evidence type="ECO:0000256" key="7">
    <source>
        <dbReference type="ARBA" id="ARBA00023136"/>
    </source>
</evidence>
<dbReference type="RefSeq" id="WP_240311099.1">
    <property type="nucleotide sequence ID" value="NZ_MSZW01000054.1"/>
</dbReference>
<organism evidence="11 12">
    <name type="scientific">Thermomonas haemolytica</name>
    <dbReference type="NCBI Taxonomy" id="141949"/>
    <lineage>
        <taxon>Bacteria</taxon>
        <taxon>Pseudomonadati</taxon>
        <taxon>Pseudomonadota</taxon>
        <taxon>Gammaproteobacteria</taxon>
        <taxon>Lysobacterales</taxon>
        <taxon>Lysobacteraceae</taxon>
        <taxon>Thermomonas</taxon>
    </lineage>
</organism>
<dbReference type="GO" id="GO:0009425">
    <property type="term" value="C:bacterial-type flagellum basal body"/>
    <property type="evidence" value="ECO:0007669"/>
    <property type="project" value="UniProtKB-SubCell"/>
</dbReference>
<protein>
    <recommendedName>
        <fullName evidence="3 9">Flagellar biosynthetic protein FliR</fullName>
    </recommendedName>
</protein>
<evidence type="ECO:0000256" key="3">
    <source>
        <dbReference type="ARBA" id="ARBA00021717"/>
    </source>
</evidence>
<keyword evidence="12" id="KW-1185">Reference proteome</keyword>
<name>A0A4R3N2E7_9GAMM</name>
<evidence type="ECO:0000256" key="5">
    <source>
        <dbReference type="ARBA" id="ARBA00022692"/>
    </source>
</evidence>
<keyword evidence="7 10" id="KW-0472">Membrane</keyword>
<evidence type="ECO:0000256" key="9">
    <source>
        <dbReference type="NCBIfam" id="TIGR01400"/>
    </source>
</evidence>
<keyword evidence="8 10" id="KW-0975">Bacterial flagellum</keyword>
<dbReference type="Proteomes" id="UP000295414">
    <property type="component" value="Unassembled WGS sequence"/>
</dbReference>
<feature type="transmembrane region" description="Helical" evidence="10">
    <location>
        <begin position="222"/>
        <end position="239"/>
    </location>
</feature>
<keyword evidence="6 10" id="KW-1133">Transmembrane helix</keyword>
<evidence type="ECO:0000256" key="6">
    <source>
        <dbReference type="ARBA" id="ARBA00022989"/>
    </source>
</evidence>
<keyword evidence="11" id="KW-0966">Cell projection</keyword>
<dbReference type="GO" id="GO:0005886">
    <property type="term" value="C:plasma membrane"/>
    <property type="evidence" value="ECO:0007669"/>
    <property type="project" value="UniProtKB-SubCell"/>
</dbReference>
<feature type="transmembrane region" description="Helical" evidence="10">
    <location>
        <begin position="47"/>
        <end position="65"/>
    </location>
</feature>
<dbReference type="InterPro" id="IPR002010">
    <property type="entry name" value="T3SS_IM_R"/>
</dbReference>
<keyword evidence="5 10" id="KW-0812">Transmembrane</keyword>
<dbReference type="PRINTS" id="PR00953">
    <property type="entry name" value="TYPE3IMRPROT"/>
</dbReference>
<dbReference type="Pfam" id="PF01311">
    <property type="entry name" value="Bac_export_1"/>
    <property type="match status" value="1"/>
</dbReference>
<evidence type="ECO:0000313" key="12">
    <source>
        <dbReference type="Proteomes" id="UP000295414"/>
    </source>
</evidence>
<feature type="transmembrane region" description="Helical" evidence="10">
    <location>
        <begin position="12"/>
        <end position="35"/>
    </location>
</feature>
<accession>A0A4R3N2E7</accession>
<dbReference type="AlphaFoldDB" id="A0A4R3N2E7"/>
<evidence type="ECO:0000256" key="4">
    <source>
        <dbReference type="ARBA" id="ARBA00022475"/>
    </source>
</evidence>
<evidence type="ECO:0000313" key="11">
    <source>
        <dbReference type="EMBL" id="TCT23258.1"/>
    </source>
</evidence>
<evidence type="ECO:0000256" key="8">
    <source>
        <dbReference type="ARBA" id="ARBA00023143"/>
    </source>
</evidence>